<feature type="compositionally biased region" description="Low complexity" evidence="1">
    <location>
        <begin position="147"/>
        <end position="157"/>
    </location>
</feature>
<sequence>MPRNASVVAGGSAAVLLLGVASAAAFSDTAPMTGPIGIPLVVSRGLEDGASPRPDAPAPGDVAPTPADGGGPDDGDSLADHVPLAAPAPGAPGAPSAAEPGTAASTPGALSPDATPTSTHDPDSRWPRSGWSWRGSGPVGWPRPEPVRVTRTTAPSPTSSPTPVPSPSPVVVLLPSPPAPPSPSPSPAPTGVSGEAALPSGQDDTGSRDRGSRGMSDGAWAWP</sequence>
<dbReference type="EMBL" id="CP101988">
    <property type="protein sequence ID" value="UUI74840.1"/>
    <property type="molecule type" value="Genomic_DNA"/>
</dbReference>
<feature type="compositionally biased region" description="Low complexity" evidence="1">
    <location>
        <begin position="85"/>
        <end position="109"/>
    </location>
</feature>
<protein>
    <submittedName>
        <fullName evidence="3">Uncharacterized protein</fullName>
    </submittedName>
</protein>
<organism evidence="3 4">
    <name type="scientific">Cellulomonas chengniuliangii</name>
    <dbReference type="NCBI Taxonomy" id="2968084"/>
    <lineage>
        <taxon>Bacteria</taxon>
        <taxon>Bacillati</taxon>
        <taxon>Actinomycetota</taxon>
        <taxon>Actinomycetes</taxon>
        <taxon>Micrococcales</taxon>
        <taxon>Cellulomonadaceae</taxon>
        <taxon>Cellulomonas</taxon>
    </lineage>
</organism>
<evidence type="ECO:0000313" key="4">
    <source>
        <dbReference type="Proteomes" id="UP001316189"/>
    </source>
</evidence>
<evidence type="ECO:0000313" key="3">
    <source>
        <dbReference type="EMBL" id="UUI74840.1"/>
    </source>
</evidence>
<feature type="compositionally biased region" description="Low complexity" evidence="1">
    <location>
        <begin position="58"/>
        <end position="67"/>
    </location>
</feature>
<feature type="signal peptide" evidence="2">
    <location>
        <begin position="1"/>
        <end position="23"/>
    </location>
</feature>
<evidence type="ECO:0000256" key="1">
    <source>
        <dbReference type="SAM" id="MobiDB-lite"/>
    </source>
</evidence>
<feature type="chain" id="PRO_5046722026" evidence="2">
    <location>
        <begin position="24"/>
        <end position="223"/>
    </location>
</feature>
<feature type="compositionally biased region" description="Pro residues" evidence="1">
    <location>
        <begin position="175"/>
        <end position="188"/>
    </location>
</feature>
<gene>
    <name evidence="3" type="ORF">NP064_13775</name>
</gene>
<keyword evidence="2" id="KW-0732">Signal</keyword>
<proteinExistence type="predicted"/>
<dbReference type="RefSeq" id="WP_227570292.1">
    <property type="nucleotide sequence ID" value="NZ_CP101988.1"/>
</dbReference>
<feature type="region of interest" description="Disordered" evidence="1">
    <location>
        <begin position="46"/>
        <end position="223"/>
    </location>
</feature>
<evidence type="ECO:0000256" key="2">
    <source>
        <dbReference type="SAM" id="SignalP"/>
    </source>
</evidence>
<feature type="compositionally biased region" description="Pro residues" evidence="1">
    <location>
        <begin position="158"/>
        <end position="168"/>
    </location>
</feature>
<reference evidence="3 4" key="1">
    <citation type="submission" date="2022-07" db="EMBL/GenBank/DDBJ databases">
        <title>Novel species in genus cellulomonas.</title>
        <authorList>
            <person name="Ye L."/>
        </authorList>
    </citation>
    <scope>NUCLEOTIDE SEQUENCE [LARGE SCALE GENOMIC DNA]</scope>
    <source>
        <strain evidence="4">zg-Y338</strain>
    </source>
</reference>
<name>A0ABY5KWI3_9CELL</name>
<accession>A0ABY5KWI3</accession>
<dbReference type="Proteomes" id="UP001316189">
    <property type="component" value="Chromosome"/>
</dbReference>
<keyword evidence="4" id="KW-1185">Reference proteome</keyword>